<organism evidence="2 3">
    <name type="scientific">Nitrococcus mobilis Nb-231</name>
    <dbReference type="NCBI Taxonomy" id="314278"/>
    <lineage>
        <taxon>Bacteria</taxon>
        <taxon>Pseudomonadati</taxon>
        <taxon>Pseudomonadota</taxon>
        <taxon>Gammaproteobacteria</taxon>
        <taxon>Chromatiales</taxon>
        <taxon>Ectothiorhodospiraceae</taxon>
        <taxon>Nitrococcus</taxon>
    </lineage>
</organism>
<proteinExistence type="predicted"/>
<reference evidence="2 3" key="1">
    <citation type="submission" date="2006-02" db="EMBL/GenBank/DDBJ databases">
        <authorList>
            <person name="Waterbury J."/>
            <person name="Ferriera S."/>
            <person name="Johnson J."/>
            <person name="Kravitz S."/>
            <person name="Halpern A."/>
            <person name="Remington K."/>
            <person name="Beeson K."/>
            <person name="Tran B."/>
            <person name="Rogers Y.-H."/>
            <person name="Friedman R."/>
            <person name="Venter J.C."/>
        </authorList>
    </citation>
    <scope>NUCLEOTIDE SEQUENCE [LARGE SCALE GENOMIC DNA]</scope>
    <source>
        <strain evidence="2 3">Nb-231</strain>
    </source>
</reference>
<protein>
    <submittedName>
        <fullName evidence="2">Uncharacterized protein</fullName>
    </submittedName>
</protein>
<name>A4BQC2_9GAMM</name>
<sequence>MIIRGCDASGVATAAAGPRGDAAKTSGQQALAGVDLSAGCRSEANRESERRPAGAPDKREEAVLLDEKVVYTAYSTGKFMRHVKLRSGQTPDATALMKLIETAYTDMKTRLKAE</sequence>
<dbReference type="AlphaFoldDB" id="A4BQC2"/>
<dbReference type="OrthoDB" id="7619808at2"/>
<gene>
    <name evidence="2" type="ORF">NB231_05190</name>
</gene>
<dbReference type="EMBL" id="AAOF01000004">
    <property type="protein sequence ID" value="EAR22277.1"/>
    <property type="molecule type" value="Genomic_DNA"/>
</dbReference>
<dbReference type="RefSeq" id="WP_005000303.1">
    <property type="nucleotide sequence ID" value="NZ_CH672427.1"/>
</dbReference>
<comment type="caution">
    <text evidence="2">The sequence shown here is derived from an EMBL/GenBank/DDBJ whole genome shotgun (WGS) entry which is preliminary data.</text>
</comment>
<dbReference type="STRING" id="314278.NB231_05190"/>
<accession>A4BQC2</accession>
<dbReference type="HOGENOM" id="CLU_2118471_0_0_6"/>
<evidence type="ECO:0000313" key="3">
    <source>
        <dbReference type="Proteomes" id="UP000003374"/>
    </source>
</evidence>
<dbReference type="Proteomes" id="UP000003374">
    <property type="component" value="Unassembled WGS sequence"/>
</dbReference>
<evidence type="ECO:0000256" key="1">
    <source>
        <dbReference type="SAM" id="MobiDB-lite"/>
    </source>
</evidence>
<feature type="region of interest" description="Disordered" evidence="1">
    <location>
        <begin position="34"/>
        <end position="58"/>
    </location>
</feature>
<keyword evidence="3" id="KW-1185">Reference proteome</keyword>
<feature type="compositionally biased region" description="Basic and acidic residues" evidence="1">
    <location>
        <begin position="43"/>
        <end position="58"/>
    </location>
</feature>
<evidence type="ECO:0000313" key="2">
    <source>
        <dbReference type="EMBL" id="EAR22277.1"/>
    </source>
</evidence>